<evidence type="ECO:0000313" key="6">
    <source>
        <dbReference type="EMBL" id="CAF3902981.1"/>
    </source>
</evidence>
<keyword evidence="3" id="KW-0863">Zinc-finger</keyword>
<evidence type="ECO:0000256" key="4">
    <source>
        <dbReference type="ARBA" id="ARBA00022833"/>
    </source>
</evidence>
<proteinExistence type="predicted"/>
<dbReference type="EMBL" id="CAJOBD010002718">
    <property type="protein sequence ID" value="CAF3902981.1"/>
    <property type="molecule type" value="Genomic_DNA"/>
</dbReference>
<dbReference type="GO" id="GO:0008270">
    <property type="term" value="F:zinc ion binding"/>
    <property type="evidence" value="ECO:0007669"/>
    <property type="project" value="UniProtKB-KW"/>
</dbReference>
<dbReference type="Gene3D" id="1.10.10.1070">
    <property type="entry name" value="Zinc finger, BED domain-containing"/>
    <property type="match status" value="1"/>
</dbReference>
<protein>
    <recommendedName>
        <fullName evidence="8">BED-type domain-containing protein</fullName>
    </recommendedName>
</protein>
<dbReference type="AlphaFoldDB" id="A0A819HFN2"/>
<keyword evidence="5" id="KW-0539">Nucleus</keyword>
<comment type="caution">
    <text evidence="6">The sequence shown here is derived from an EMBL/GenBank/DDBJ whole genome shotgun (WGS) entry which is preliminary data.</text>
</comment>
<organism evidence="6 7">
    <name type="scientific">Rotaria sordida</name>
    <dbReference type="NCBI Taxonomy" id="392033"/>
    <lineage>
        <taxon>Eukaryota</taxon>
        <taxon>Metazoa</taxon>
        <taxon>Spiralia</taxon>
        <taxon>Gnathifera</taxon>
        <taxon>Rotifera</taxon>
        <taxon>Eurotatoria</taxon>
        <taxon>Bdelloidea</taxon>
        <taxon>Philodinida</taxon>
        <taxon>Philodinidae</taxon>
        <taxon>Rotaria</taxon>
    </lineage>
</organism>
<name>A0A819HFN2_9BILA</name>
<dbReference type="PANTHER" id="PTHR46481">
    <property type="entry name" value="ZINC FINGER BED DOMAIN-CONTAINING PROTEIN 4"/>
    <property type="match status" value="1"/>
</dbReference>
<evidence type="ECO:0000313" key="7">
    <source>
        <dbReference type="Proteomes" id="UP000663836"/>
    </source>
</evidence>
<reference evidence="6" key="1">
    <citation type="submission" date="2021-02" db="EMBL/GenBank/DDBJ databases">
        <authorList>
            <person name="Nowell W R."/>
        </authorList>
    </citation>
    <scope>NUCLEOTIDE SEQUENCE</scope>
</reference>
<keyword evidence="2" id="KW-0479">Metal-binding</keyword>
<dbReference type="GO" id="GO:0005634">
    <property type="term" value="C:nucleus"/>
    <property type="evidence" value="ECO:0007669"/>
    <property type="project" value="UniProtKB-SubCell"/>
</dbReference>
<dbReference type="InterPro" id="IPR052035">
    <property type="entry name" value="ZnF_BED_domain_contain"/>
</dbReference>
<evidence type="ECO:0000256" key="2">
    <source>
        <dbReference type="ARBA" id="ARBA00022723"/>
    </source>
</evidence>
<comment type="subcellular location">
    <subcellularLocation>
        <location evidence="1">Nucleus</location>
    </subcellularLocation>
</comment>
<evidence type="ECO:0000256" key="5">
    <source>
        <dbReference type="ARBA" id="ARBA00023242"/>
    </source>
</evidence>
<sequence>MSSSSSPIASSNYHSASAPAGFSQSSISIMAYDSSNATNSSSHIQQYTTARIKFLLKQQPLTYTILKNENTKSSICWEVFGFPAKKLENTKEYKKIDGFTSCEKCYETFSYTSTTGTRNMLSHSCVKNLSNTKITTFTSSSSSSQRKFNDMMKTYKKVKLSEQELNTVKNLVSSWICHDMRSFKIIEDLGLKDLLQEFIVLGSKFGEFDVSCALRGAGTISNHIYDLVDDYRLKLKDILREPLDSGTICVSPDLWSDDHKEISYLGITATFTTSNYEYKTVDLCCKPFVGDDHSGKNILIAIQKALEPYDIYDLTKLSFISDRDKCCIKSSSSCKNRARFSSPISQLVINKLRSSRNFLFTNSGLSKR</sequence>
<keyword evidence="4" id="KW-0862">Zinc</keyword>
<dbReference type="PANTHER" id="PTHR46481:SF10">
    <property type="entry name" value="ZINC FINGER BED DOMAIN-CONTAINING PROTEIN 39"/>
    <property type="match status" value="1"/>
</dbReference>
<accession>A0A819HFN2</accession>
<evidence type="ECO:0008006" key="8">
    <source>
        <dbReference type="Google" id="ProtNLM"/>
    </source>
</evidence>
<evidence type="ECO:0000256" key="3">
    <source>
        <dbReference type="ARBA" id="ARBA00022771"/>
    </source>
</evidence>
<dbReference type="InterPro" id="IPR012337">
    <property type="entry name" value="RNaseH-like_sf"/>
</dbReference>
<gene>
    <name evidence="6" type="ORF">JBS370_LOCUS20979</name>
</gene>
<dbReference type="SUPFAM" id="SSF140996">
    <property type="entry name" value="Hermes dimerisation domain"/>
    <property type="match status" value="1"/>
</dbReference>
<dbReference type="SUPFAM" id="SSF53098">
    <property type="entry name" value="Ribonuclease H-like"/>
    <property type="match status" value="1"/>
</dbReference>
<dbReference type="Proteomes" id="UP000663836">
    <property type="component" value="Unassembled WGS sequence"/>
</dbReference>
<evidence type="ECO:0000256" key="1">
    <source>
        <dbReference type="ARBA" id="ARBA00004123"/>
    </source>
</evidence>